<keyword evidence="2" id="KW-1185">Reference proteome</keyword>
<comment type="caution">
    <text evidence="1">The sequence shown here is derived from an EMBL/GenBank/DDBJ whole genome shotgun (WGS) entry which is preliminary data.</text>
</comment>
<gene>
    <name evidence="1" type="ORF">ISP14_10495</name>
</gene>
<name>A0ABW8KGV8_9GAMM</name>
<evidence type="ECO:0008006" key="3">
    <source>
        <dbReference type="Google" id="ProtNLM"/>
    </source>
</evidence>
<proteinExistence type="predicted"/>
<dbReference type="Proteomes" id="UP001620397">
    <property type="component" value="Unassembled WGS sequence"/>
</dbReference>
<reference evidence="1 2" key="1">
    <citation type="submission" date="2020-10" db="EMBL/GenBank/DDBJ databases">
        <title>Phylogeny of dyella-like bacteria.</title>
        <authorList>
            <person name="Fu J."/>
        </authorList>
    </citation>
    <scope>NUCLEOTIDE SEQUENCE [LARGE SCALE GENOMIC DNA]</scope>
    <source>
        <strain evidence="1 2">DKC-1</strain>
    </source>
</reference>
<organism evidence="1 2">
    <name type="scientific">Dyella agri</name>
    <dbReference type="NCBI Taxonomy" id="1926869"/>
    <lineage>
        <taxon>Bacteria</taxon>
        <taxon>Pseudomonadati</taxon>
        <taxon>Pseudomonadota</taxon>
        <taxon>Gammaproteobacteria</taxon>
        <taxon>Lysobacterales</taxon>
        <taxon>Rhodanobacteraceae</taxon>
        <taxon>Dyella</taxon>
    </lineage>
</organism>
<accession>A0ABW8KGV8</accession>
<sequence length="410" mass="44492">MLNRDCHCVAISPEAMHAALVSAVGAHGLPGALVDTHPHLFAALAAYVSREHLAAINDVVSAVHEVTAIADYQAAALAWAPEIAQFDPGSPGGMLGLDFHISPSGPQLIEINTNPGGVLLNTLAGQAVDVCLPDAIGAPVDAGEAERQVPSVMRQEWARQRGSQPLESIAIVDTTPEGQYLYPEFLLFRELLRRAGIDATICDPADLVRRHGRLYVGGKVVDMIYNRLTDFSLATPAHETIRMAYLRREVVVTPHPRAHALYADKRNLALLGDREFLCRVGASAHATQALTAAVPQTILVTPENRDQLWQRRRELFFKPASGFGSKASYRGDKLTRRVWSDIGGSAYIAQALVPPSERHTRGDGGPLKMDIRCYAYLGRPLLYAARLYQGQTTNFRTPGGGFAPVLTSLQ</sequence>
<evidence type="ECO:0000313" key="2">
    <source>
        <dbReference type="Proteomes" id="UP001620397"/>
    </source>
</evidence>
<evidence type="ECO:0000313" key="1">
    <source>
        <dbReference type="EMBL" id="MFK2931221.1"/>
    </source>
</evidence>
<dbReference type="EMBL" id="JADIKL010000005">
    <property type="protein sequence ID" value="MFK2931221.1"/>
    <property type="molecule type" value="Genomic_DNA"/>
</dbReference>
<protein>
    <recommendedName>
        <fullName evidence="3">ATP-grasp domain-containing protein</fullName>
    </recommendedName>
</protein>